<feature type="domain" description="Beta-lactamase-related" evidence="1">
    <location>
        <begin position="9"/>
        <end position="387"/>
    </location>
</feature>
<gene>
    <name evidence="2" type="ordered locus">bpr_I0319</name>
</gene>
<organism evidence="2 3">
    <name type="scientific">Butyrivibrio proteoclasticus (strain ATCC 51982 / DSM 14932 / B316)</name>
    <name type="common">Clostridium proteoclasticum</name>
    <dbReference type="NCBI Taxonomy" id="515622"/>
    <lineage>
        <taxon>Bacteria</taxon>
        <taxon>Bacillati</taxon>
        <taxon>Bacillota</taxon>
        <taxon>Clostridia</taxon>
        <taxon>Lachnospirales</taxon>
        <taxon>Lachnospiraceae</taxon>
        <taxon>Butyrivibrio</taxon>
    </lineage>
</organism>
<dbReference type="eggNOG" id="COG1680">
    <property type="taxonomic scope" value="Bacteria"/>
</dbReference>
<dbReference type="InterPro" id="IPR050789">
    <property type="entry name" value="Diverse_Enzym_Activities"/>
</dbReference>
<evidence type="ECO:0000259" key="1">
    <source>
        <dbReference type="Pfam" id="PF00144"/>
    </source>
</evidence>
<dbReference type="AlphaFoldDB" id="E0RYI6"/>
<sequence>MRDKNKLIQAAMDKAVANKEVAGVNLLVIQDGKETHYAQSGHANIGEDIPMNRDTIVHLYSQSKPITAAAAMLLVQDGIVDLNEPVANYFDSFKDQTCLIDGEIRKLPWDKFVRIADLLNMTSGLVYPGMNTPAERATSLLFADAIRRLECPYENTSDSSSAVDNSRKDYQMTTLEFAEEIGKLPLQFIPGTQFQYGTSADVLGAVIEKATGQKFGDFLKERIFDPLDMKDTGFYVPEDKKNRLALAYEVKNGDFSELNGDNLIIRKDGNKNRFESGGAGLFSTLDDYSHFGQMLLNGGTYNGNQILTPRTVEFMTNSAIMDGPQHAFDNWYGLEGHTYSNLMRILVDPAKALIIGNKGEYGWDGWLGAYFMNDPESRTTLLMMTQMRDYGTGNLTRKLRNIVMS</sequence>
<accession>E0RYI6</accession>
<keyword evidence="3" id="KW-1185">Reference proteome</keyword>
<dbReference type="MEROPS" id="S12.950"/>
<dbReference type="SUPFAM" id="SSF56601">
    <property type="entry name" value="beta-lactamase/transpeptidase-like"/>
    <property type="match status" value="1"/>
</dbReference>
<dbReference type="KEGG" id="bpb:bpr_I0319"/>
<dbReference type="Pfam" id="PF00144">
    <property type="entry name" value="Beta-lactamase"/>
    <property type="match status" value="1"/>
</dbReference>
<dbReference type="InterPro" id="IPR012338">
    <property type="entry name" value="Beta-lactam/transpept-like"/>
</dbReference>
<evidence type="ECO:0000313" key="2">
    <source>
        <dbReference type="EMBL" id="ADL33067.1"/>
    </source>
</evidence>
<dbReference type="PANTHER" id="PTHR43283:SF3">
    <property type="entry name" value="BETA-LACTAMASE FAMILY PROTEIN (AFU_ORTHOLOGUE AFUA_5G07500)"/>
    <property type="match status" value="1"/>
</dbReference>
<dbReference type="HOGENOM" id="CLU_020027_11_2_9"/>
<dbReference type="InterPro" id="IPR001466">
    <property type="entry name" value="Beta-lactam-related"/>
</dbReference>
<dbReference type="RefSeq" id="WP_013279724.1">
    <property type="nucleotide sequence ID" value="NC_014387.1"/>
</dbReference>
<dbReference type="Proteomes" id="UP000001299">
    <property type="component" value="Chromosome 1"/>
</dbReference>
<dbReference type="STRING" id="515622.bpr_I0319"/>
<dbReference type="EMBL" id="CP001810">
    <property type="protein sequence ID" value="ADL33067.1"/>
    <property type="molecule type" value="Genomic_DNA"/>
</dbReference>
<evidence type="ECO:0000313" key="3">
    <source>
        <dbReference type="Proteomes" id="UP000001299"/>
    </source>
</evidence>
<reference evidence="2 3" key="1">
    <citation type="journal article" date="2010" name="PLoS ONE">
        <title>The glycobiome of the rumen bacterium Butyrivibrio proteoclasticus B316(T) highlights adaptation to a polysaccharide-rich environment.</title>
        <authorList>
            <person name="Kelly W.J."/>
            <person name="Leahy S.C."/>
            <person name="Altermann E."/>
            <person name="Yeoman C.J."/>
            <person name="Dunne J.C."/>
            <person name="Kong Z."/>
            <person name="Pacheco D.M."/>
            <person name="Li D."/>
            <person name="Noel S.J."/>
            <person name="Moon C.D."/>
            <person name="Cookson A.L."/>
            <person name="Attwood G.T."/>
        </authorList>
    </citation>
    <scope>NUCLEOTIDE SEQUENCE [LARGE SCALE GENOMIC DNA]</scope>
    <source>
        <strain evidence="3">ATCC 51982 / DSM 14932 / B316</strain>
    </source>
</reference>
<proteinExistence type="predicted"/>
<name>E0RYI6_BUTPB</name>
<dbReference type="Gene3D" id="3.40.710.10">
    <property type="entry name" value="DD-peptidase/beta-lactamase superfamily"/>
    <property type="match status" value="1"/>
</dbReference>
<protein>
    <submittedName>
        <fullName evidence="2">Beta-lactamase family protein</fullName>
    </submittedName>
</protein>
<dbReference type="PANTHER" id="PTHR43283">
    <property type="entry name" value="BETA-LACTAMASE-RELATED"/>
    <property type="match status" value="1"/>
</dbReference>